<protein>
    <recommendedName>
        <fullName evidence="5">LysR substrate-binding domain-containing protein</fullName>
    </recommendedName>
</protein>
<comment type="similarity">
    <text evidence="1">Belongs to the LysR transcriptional regulatory family.</text>
</comment>
<dbReference type="GO" id="GO:0003677">
    <property type="term" value="F:DNA binding"/>
    <property type="evidence" value="ECO:0007669"/>
    <property type="project" value="UniProtKB-KW"/>
</dbReference>
<proteinExistence type="inferred from homology"/>
<sequence>MDRGEIPVLRVGLSSFINPDSVQSLRQAYTRLFPDSPIQMTGGHPVQLLDRMEERSLDAAILPLPVSGANWVVSHVASDPLVVCMRADDPLASSREVQPSELAGRLKVFRDPETHPAAHHRLMEMLLEIGIRPEASCLAATPADIQMMVQSRCGLALIDERIALASDLTSRPIAGARWTSDTAFVHHRSANHIALSILLRHLPKAKRTTARKMPTHQRPLKPIQLELMV</sequence>
<keyword evidence="7" id="KW-1185">Reference proteome</keyword>
<dbReference type="GO" id="GO:0003700">
    <property type="term" value="F:DNA-binding transcription factor activity"/>
    <property type="evidence" value="ECO:0007669"/>
    <property type="project" value="TreeGrafter"/>
</dbReference>
<feature type="domain" description="LysR substrate-binding" evidence="5">
    <location>
        <begin position="7"/>
        <end position="194"/>
    </location>
</feature>
<dbReference type="Pfam" id="PF03466">
    <property type="entry name" value="LysR_substrate"/>
    <property type="match status" value="1"/>
</dbReference>
<dbReference type="PANTHER" id="PTHR30346:SF0">
    <property type="entry name" value="HCA OPERON TRANSCRIPTIONAL ACTIVATOR HCAR"/>
    <property type="match status" value="1"/>
</dbReference>
<reference evidence="6 7" key="1">
    <citation type="submission" date="2018-08" db="EMBL/GenBank/DDBJ databases">
        <title>Acidipila sp. 4G-K13, an acidobacterium isolated from forest soil.</title>
        <authorList>
            <person name="Gao Z.-H."/>
            <person name="Qiu L.-H."/>
        </authorList>
    </citation>
    <scope>NUCLEOTIDE SEQUENCE [LARGE SCALE GENOMIC DNA]</scope>
    <source>
        <strain evidence="6 7">4G-K13</strain>
    </source>
</reference>
<gene>
    <name evidence="6" type="ORF">D0Y96_00035</name>
</gene>
<dbReference type="GO" id="GO:0032993">
    <property type="term" value="C:protein-DNA complex"/>
    <property type="evidence" value="ECO:0007669"/>
    <property type="project" value="TreeGrafter"/>
</dbReference>
<organism evidence="6 7">
    <name type="scientific">Paracidobacterium acidisoli</name>
    <dbReference type="NCBI Taxonomy" id="2303751"/>
    <lineage>
        <taxon>Bacteria</taxon>
        <taxon>Pseudomonadati</taxon>
        <taxon>Acidobacteriota</taxon>
        <taxon>Terriglobia</taxon>
        <taxon>Terriglobales</taxon>
        <taxon>Acidobacteriaceae</taxon>
        <taxon>Paracidobacterium</taxon>
    </lineage>
</organism>
<dbReference type="EMBL" id="QVQT01000001">
    <property type="protein sequence ID" value="RFU18018.1"/>
    <property type="molecule type" value="Genomic_DNA"/>
</dbReference>
<accession>A0A372IT05</accession>
<keyword evidence="3" id="KW-0238">DNA-binding</keyword>
<evidence type="ECO:0000256" key="4">
    <source>
        <dbReference type="ARBA" id="ARBA00023163"/>
    </source>
</evidence>
<dbReference type="OrthoDB" id="113093at2"/>
<evidence type="ECO:0000313" key="7">
    <source>
        <dbReference type="Proteomes" id="UP000264702"/>
    </source>
</evidence>
<keyword evidence="4" id="KW-0804">Transcription</keyword>
<keyword evidence="2" id="KW-0805">Transcription regulation</keyword>
<dbReference type="Proteomes" id="UP000264702">
    <property type="component" value="Unassembled WGS sequence"/>
</dbReference>
<dbReference type="PANTHER" id="PTHR30346">
    <property type="entry name" value="TRANSCRIPTIONAL DUAL REGULATOR HCAR-RELATED"/>
    <property type="match status" value="1"/>
</dbReference>
<dbReference type="SUPFAM" id="SSF53850">
    <property type="entry name" value="Periplasmic binding protein-like II"/>
    <property type="match status" value="1"/>
</dbReference>
<evidence type="ECO:0000256" key="3">
    <source>
        <dbReference type="ARBA" id="ARBA00023125"/>
    </source>
</evidence>
<dbReference type="RefSeq" id="WP_117297020.1">
    <property type="nucleotide sequence ID" value="NZ_QVQT02000001.1"/>
</dbReference>
<comment type="caution">
    <text evidence="6">The sequence shown here is derived from an EMBL/GenBank/DDBJ whole genome shotgun (WGS) entry which is preliminary data.</text>
</comment>
<evidence type="ECO:0000256" key="1">
    <source>
        <dbReference type="ARBA" id="ARBA00009437"/>
    </source>
</evidence>
<evidence type="ECO:0000256" key="2">
    <source>
        <dbReference type="ARBA" id="ARBA00023015"/>
    </source>
</evidence>
<dbReference type="InterPro" id="IPR005119">
    <property type="entry name" value="LysR_subst-bd"/>
</dbReference>
<name>A0A372IT05_9BACT</name>
<evidence type="ECO:0000259" key="5">
    <source>
        <dbReference type="Pfam" id="PF03466"/>
    </source>
</evidence>
<dbReference type="CDD" id="cd05466">
    <property type="entry name" value="PBP2_LTTR_substrate"/>
    <property type="match status" value="1"/>
</dbReference>
<dbReference type="AlphaFoldDB" id="A0A372IT05"/>
<dbReference type="Gene3D" id="3.40.190.10">
    <property type="entry name" value="Periplasmic binding protein-like II"/>
    <property type="match status" value="2"/>
</dbReference>
<evidence type="ECO:0000313" key="6">
    <source>
        <dbReference type="EMBL" id="RFU18018.1"/>
    </source>
</evidence>